<dbReference type="SUPFAM" id="SSF51735">
    <property type="entry name" value="NAD(P)-binding Rossmann-fold domains"/>
    <property type="match status" value="1"/>
</dbReference>
<dbReference type="InterPro" id="IPR036220">
    <property type="entry name" value="UDP-Glc/GDP-Man_DH_C_sf"/>
</dbReference>
<keyword evidence="1" id="KW-0560">Oxidoreductase</keyword>
<dbReference type="SUPFAM" id="SSF52413">
    <property type="entry name" value="UDP-glucose/GDP-mannose dehydrogenase C-terminal domain"/>
    <property type="match status" value="1"/>
</dbReference>
<dbReference type="Pfam" id="PF00984">
    <property type="entry name" value="UDPG_MGDP_dh"/>
    <property type="match status" value="1"/>
</dbReference>
<proteinExistence type="inferred from homology"/>
<dbReference type="InterPro" id="IPR001732">
    <property type="entry name" value="UDP-Glc/GDP-Man_DH_N"/>
</dbReference>
<dbReference type="SMART" id="SM00984">
    <property type="entry name" value="UDPG_MGDP_dh_C"/>
    <property type="match status" value="1"/>
</dbReference>
<evidence type="ECO:0000256" key="1">
    <source>
        <dbReference type="ARBA" id="ARBA00023002"/>
    </source>
</evidence>
<dbReference type="Gene3D" id="3.40.50.720">
    <property type="entry name" value="NAD(P)-binding Rossmann-like Domain"/>
    <property type="match status" value="2"/>
</dbReference>
<evidence type="ECO:0000256" key="4">
    <source>
        <dbReference type="SAM" id="MobiDB-lite"/>
    </source>
</evidence>
<dbReference type="NCBIfam" id="TIGR03026">
    <property type="entry name" value="NDP-sugDHase"/>
    <property type="match status" value="1"/>
</dbReference>
<dbReference type="NCBIfam" id="NF008286">
    <property type="entry name" value="PRK11064.1"/>
    <property type="match status" value="1"/>
</dbReference>
<dbReference type="Pfam" id="PF03721">
    <property type="entry name" value="UDPG_MGDP_dh_N"/>
    <property type="match status" value="1"/>
</dbReference>
<dbReference type="PIRSF" id="PIRSF000124">
    <property type="entry name" value="UDPglc_GDPman_dh"/>
    <property type="match status" value="1"/>
</dbReference>
<dbReference type="PANTHER" id="PTHR43491:SF1">
    <property type="entry name" value="UDP-N-ACETYL-D-MANNOSAMINE DEHYDROGENASE"/>
    <property type="match status" value="1"/>
</dbReference>
<feature type="compositionally biased region" description="Basic and acidic residues" evidence="4">
    <location>
        <begin position="443"/>
        <end position="468"/>
    </location>
</feature>
<dbReference type="InterPro" id="IPR014027">
    <property type="entry name" value="UDP-Glc/GDP-Man_DH_C"/>
</dbReference>
<dbReference type="Proteomes" id="UP001408594">
    <property type="component" value="Unassembled WGS sequence"/>
</dbReference>
<dbReference type="EMBL" id="BAABRT010000010">
    <property type="protein sequence ID" value="GAA5525028.1"/>
    <property type="molecule type" value="Genomic_DNA"/>
</dbReference>
<name>A0ABP9WR11_9GAMM</name>
<evidence type="ECO:0000313" key="7">
    <source>
        <dbReference type="Proteomes" id="UP001408594"/>
    </source>
</evidence>
<sequence length="468" mass="50606">MHTNIPFKKISVIGLGYIGLPTAAVFASRGVEVVGVDINPQTVETINAGRIHIVEPGLDSVVNTAVNAGTLRATLAPEAADAFLIAVPTPFIRQAADSTRQPDLSYIQSAAEEIAPLLKKGDLVVLESTSPVGTTEKLSRWLHKARPDLSFPHDCGDRSDIRVAHCPERVLPGQVLRELVTNDRIVGGLSPSCSRAATDLYKLFVKGECVVTNARAAEMSKLTENAFRDVNIAFANELSVICDRLKIDVWELIRLANRHPRVNILNPGPGVGGHCIAVDPWFIVSSCPEQARLLSVARDVNDSKPAYVVGQVLKLAAQFREPVIACLGLSFKADIDDLRESPALHIVQQLAAKDAGKILAVEPNIVKLPRPLSEQGVQLVELKTALEKANVVVVLVDHREFRALEPSQTAAKEVIDTRGVLARIAGVNTANIDANGYGMDPENNTKELNKEGVKETDNKANKKENMSL</sequence>
<accession>A0ABP9WR11</accession>
<dbReference type="InterPro" id="IPR014026">
    <property type="entry name" value="UDP-Glc/GDP-Man_DH_dimer"/>
</dbReference>
<organism evidence="6 7">
    <name type="scientific">Microbulbifer aestuariivivens</name>
    <dbReference type="NCBI Taxonomy" id="1908308"/>
    <lineage>
        <taxon>Bacteria</taxon>
        <taxon>Pseudomonadati</taxon>
        <taxon>Pseudomonadota</taxon>
        <taxon>Gammaproteobacteria</taxon>
        <taxon>Cellvibrionales</taxon>
        <taxon>Microbulbiferaceae</taxon>
        <taxon>Microbulbifer</taxon>
    </lineage>
</organism>
<dbReference type="InterPro" id="IPR028359">
    <property type="entry name" value="UDP_ManNAc/GlcNAc_DH"/>
</dbReference>
<dbReference type="Pfam" id="PF03720">
    <property type="entry name" value="UDPG_MGDP_dh_C"/>
    <property type="match status" value="1"/>
</dbReference>
<keyword evidence="2" id="KW-0520">NAD</keyword>
<comment type="similarity">
    <text evidence="3">Belongs to the UDP-glucose/GDP-mannose dehydrogenase family.</text>
</comment>
<protein>
    <submittedName>
        <fullName evidence="6">UDP-N-acetyl-D-mannosamine dehydrogenase</fullName>
    </submittedName>
</protein>
<evidence type="ECO:0000259" key="5">
    <source>
        <dbReference type="SMART" id="SM00984"/>
    </source>
</evidence>
<feature type="region of interest" description="Disordered" evidence="4">
    <location>
        <begin position="435"/>
        <end position="468"/>
    </location>
</feature>
<dbReference type="InterPro" id="IPR008927">
    <property type="entry name" value="6-PGluconate_DH-like_C_sf"/>
</dbReference>
<comment type="caution">
    <text evidence="6">The sequence shown here is derived from an EMBL/GenBank/DDBJ whole genome shotgun (WGS) entry which is preliminary data.</text>
</comment>
<evidence type="ECO:0000256" key="3">
    <source>
        <dbReference type="PIRNR" id="PIRNR000124"/>
    </source>
</evidence>
<reference evidence="6 7" key="1">
    <citation type="submission" date="2024-02" db="EMBL/GenBank/DDBJ databases">
        <title>Microbulbifer aestuariivivens NBRC 112533.</title>
        <authorList>
            <person name="Ichikawa N."/>
            <person name="Katano-Makiyama Y."/>
            <person name="Hidaka K."/>
        </authorList>
    </citation>
    <scope>NUCLEOTIDE SEQUENCE [LARGE SCALE GENOMIC DNA]</scope>
    <source>
        <strain evidence="6 7">NBRC 112533</strain>
    </source>
</reference>
<dbReference type="Gene3D" id="1.20.5.100">
    <property type="entry name" value="Cytochrome c1, transmembrane anchor, C-terminal"/>
    <property type="match status" value="1"/>
</dbReference>
<gene>
    <name evidence="6" type="primary">wecC</name>
    <name evidence="6" type="ORF">Maes01_01588</name>
</gene>
<dbReference type="PANTHER" id="PTHR43491">
    <property type="entry name" value="UDP-N-ACETYL-D-MANNOSAMINE DEHYDROGENASE"/>
    <property type="match status" value="1"/>
</dbReference>
<dbReference type="InterPro" id="IPR017476">
    <property type="entry name" value="UDP-Glc/GDP-Man"/>
</dbReference>
<dbReference type="SUPFAM" id="SSF48179">
    <property type="entry name" value="6-phosphogluconate dehydrogenase C-terminal domain-like"/>
    <property type="match status" value="1"/>
</dbReference>
<evidence type="ECO:0000313" key="6">
    <source>
        <dbReference type="EMBL" id="GAA5525028.1"/>
    </source>
</evidence>
<evidence type="ECO:0000256" key="2">
    <source>
        <dbReference type="ARBA" id="ARBA00023027"/>
    </source>
</evidence>
<dbReference type="PIRSF" id="PIRSF500136">
    <property type="entry name" value="UDP_ManNAc_DH"/>
    <property type="match status" value="1"/>
</dbReference>
<keyword evidence="7" id="KW-1185">Reference proteome</keyword>
<feature type="domain" description="UDP-glucose/GDP-mannose dehydrogenase C-terminal" evidence="5">
    <location>
        <begin position="325"/>
        <end position="423"/>
    </location>
</feature>
<dbReference type="RefSeq" id="WP_345550373.1">
    <property type="nucleotide sequence ID" value="NZ_BAABRT010000010.1"/>
</dbReference>
<dbReference type="InterPro" id="IPR036291">
    <property type="entry name" value="NAD(P)-bd_dom_sf"/>
</dbReference>